<gene>
    <name evidence="1" type="ORF">GO621_09590</name>
</gene>
<reference evidence="1 2" key="1">
    <citation type="submission" date="2019-12" db="EMBL/GenBank/DDBJ databases">
        <title>Mucilaginibacter sp. HMF7410 genome sequencing and assembly.</title>
        <authorList>
            <person name="Kang H."/>
            <person name="Cha I."/>
            <person name="Kim H."/>
            <person name="Joh K."/>
        </authorList>
    </citation>
    <scope>NUCLEOTIDE SEQUENCE [LARGE SCALE GENOMIC DNA]</scope>
    <source>
        <strain evidence="1 2">HMF7410</strain>
    </source>
</reference>
<comment type="caution">
    <text evidence="1">The sequence shown here is derived from an EMBL/GenBank/DDBJ whole genome shotgun (WGS) entry which is preliminary data.</text>
</comment>
<name>A0A7K1SWV1_9SPHI</name>
<dbReference type="RefSeq" id="WP_157566419.1">
    <property type="nucleotide sequence ID" value="NZ_WPIK01000007.1"/>
</dbReference>
<sequence>MRLPIHMTTTRLLLLLTILQAFIVTSCKQTNSIIPNEFHETVLPKIGSNEWYSVNYSQNSFSVNIANEKLKIEQVKEINKCELKITGGTLVRINRGEWGGKLTFKPADTTKKAIEIKSGNIKYIFNFKNKIYFIEGLAHDGYSEGAIFELNKQNDNFTFTKLVDFDDAPEALAIYKNKFFIATYKNFYIIQNFKKDLIFNDAFWSGLYPNSIAVLDEKNVFLGIRSGIAKLDLINKTLKFYKYEK</sequence>
<protein>
    <submittedName>
        <fullName evidence="1">Uncharacterized protein</fullName>
    </submittedName>
</protein>
<evidence type="ECO:0000313" key="1">
    <source>
        <dbReference type="EMBL" id="MVN21789.1"/>
    </source>
</evidence>
<dbReference type="PROSITE" id="PS51257">
    <property type="entry name" value="PROKAR_LIPOPROTEIN"/>
    <property type="match status" value="1"/>
</dbReference>
<dbReference type="Proteomes" id="UP000462014">
    <property type="component" value="Unassembled WGS sequence"/>
</dbReference>
<keyword evidence="2" id="KW-1185">Reference proteome</keyword>
<accession>A0A7K1SWV1</accession>
<evidence type="ECO:0000313" key="2">
    <source>
        <dbReference type="Proteomes" id="UP000462014"/>
    </source>
</evidence>
<organism evidence="1 2">
    <name type="scientific">Mucilaginibacter arboris</name>
    <dbReference type="NCBI Taxonomy" id="2682090"/>
    <lineage>
        <taxon>Bacteria</taxon>
        <taxon>Pseudomonadati</taxon>
        <taxon>Bacteroidota</taxon>
        <taxon>Sphingobacteriia</taxon>
        <taxon>Sphingobacteriales</taxon>
        <taxon>Sphingobacteriaceae</taxon>
        <taxon>Mucilaginibacter</taxon>
    </lineage>
</organism>
<dbReference type="AlphaFoldDB" id="A0A7K1SWV1"/>
<proteinExistence type="predicted"/>
<dbReference type="EMBL" id="WPIK01000007">
    <property type="protein sequence ID" value="MVN21789.1"/>
    <property type="molecule type" value="Genomic_DNA"/>
</dbReference>